<evidence type="ECO:0000313" key="2">
    <source>
        <dbReference type="EMBL" id="GIY46209.1"/>
    </source>
</evidence>
<accession>A0AAV4TM22</accession>
<gene>
    <name evidence="2" type="ORF">CEXT_120861</name>
</gene>
<feature type="compositionally biased region" description="Basic and acidic residues" evidence="1">
    <location>
        <begin position="1"/>
        <end position="13"/>
    </location>
</feature>
<dbReference type="Proteomes" id="UP001054945">
    <property type="component" value="Unassembled WGS sequence"/>
</dbReference>
<dbReference type="EMBL" id="BPLR01011387">
    <property type="protein sequence ID" value="GIY46209.1"/>
    <property type="molecule type" value="Genomic_DNA"/>
</dbReference>
<organism evidence="2 3">
    <name type="scientific">Caerostris extrusa</name>
    <name type="common">Bark spider</name>
    <name type="synonym">Caerostris bankana</name>
    <dbReference type="NCBI Taxonomy" id="172846"/>
    <lineage>
        <taxon>Eukaryota</taxon>
        <taxon>Metazoa</taxon>
        <taxon>Ecdysozoa</taxon>
        <taxon>Arthropoda</taxon>
        <taxon>Chelicerata</taxon>
        <taxon>Arachnida</taxon>
        <taxon>Araneae</taxon>
        <taxon>Araneomorphae</taxon>
        <taxon>Entelegynae</taxon>
        <taxon>Araneoidea</taxon>
        <taxon>Araneidae</taxon>
        <taxon>Caerostris</taxon>
    </lineage>
</organism>
<protein>
    <submittedName>
        <fullName evidence="2">Uncharacterized protein</fullName>
    </submittedName>
</protein>
<evidence type="ECO:0000256" key="1">
    <source>
        <dbReference type="SAM" id="MobiDB-lite"/>
    </source>
</evidence>
<sequence length="67" mass="6978">MVGSKVHSDDLLKGTESSACTARAASANQRAPLGPRHCLVGQRVPPAPFGNPGIHHKSSALTHPPFI</sequence>
<reference evidence="2 3" key="1">
    <citation type="submission" date="2021-06" db="EMBL/GenBank/DDBJ databases">
        <title>Caerostris extrusa draft genome.</title>
        <authorList>
            <person name="Kono N."/>
            <person name="Arakawa K."/>
        </authorList>
    </citation>
    <scope>NUCLEOTIDE SEQUENCE [LARGE SCALE GENOMIC DNA]</scope>
</reference>
<proteinExistence type="predicted"/>
<feature type="region of interest" description="Disordered" evidence="1">
    <location>
        <begin position="1"/>
        <end position="36"/>
    </location>
</feature>
<comment type="caution">
    <text evidence="2">The sequence shown here is derived from an EMBL/GenBank/DDBJ whole genome shotgun (WGS) entry which is preliminary data.</text>
</comment>
<evidence type="ECO:0000313" key="3">
    <source>
        <dbReference type="Proteomes" id="UP001054945"/>
    </source>
</evidence>
<dbReference type="AlphaFoldDB" id="A0AAV4TM22"/>
<keyword evidence="3" id="KW-1185">Reference proteome</keyword>
<name>A0AAV4TM22_CAEEX</name>